<gene>
    <name evidence="2" type="ORF">TKK_012795</name>
</gene>
<feature type="region of interest" description="Disordered" evidence="1">
    <location>
        <begin position="1"/>
        <end position="61"/>
    </location>
</feature>
<keyword evidence="3" id="KW-1185">Reference proteome</keyword>
<feature type="compositionally biased region" description="Basic and acidic residues" evidence="1">
    <location>
        <begin position="35"/>
        <end position="61"/>
    </location>
</feature>
<feature type="compositionally biased region" description="Basic residues" evidence="1">
    <location>
        <begin position="21"/>
        <end position="34"/>
    </location>
</feature>
<comment type="caution">
    <text evidence="2">The sequence shown here is derived from an EMBL/GenBank/DDBJ whole genome shotgun (WGS) entry which is preliminary data.</text>
</comment>
<evidence type="ECO:0000313" key="3">
    <source>
        <dbReference type="Proteomes" id="UP001627154"/>
    </source>
</evidence>
<name>A0ABD2WJK0_9HYME</name>
<dbReference type="AlphaFoldDB" id="A0ABD2WJK0"/>
<proteinExistence type="predicted"/>
<protein>
    <submittedName>
        <fullName evidence="2">Uncharacterized protein</fullName>
    </submittedName>
</protein>
<accession>A0ABD2WJK0</accession>
<reference evidence="2 3" key="1">
    <citation type="journal article" date="2024" name="bioRxiv">
        <title>A reference genome for Trichogramma kaykai: A tiny desert-dwelling parasitoid wasp with competing sex-ratio distorters.</title>
        <authorList>
            <person name="Culotta J."/>
            <person name="Lindsey A.R."/>
        </authorList>
    </citation>
    <scope>NUCLEOTIDE SEQUENCE [LARGE SCALE GENOMIC DNA]</scope>
    <source>
        <strain evidence="2 3">KSX58</strain>
    </source>
</reference>
<dbReference type="EMBL" id="JBJJXI010000102">
    <property type="protein sequence ID" value="KAL3392757.1"/>
    <property type="molecule type" value="Genomic_DNA"/>
</dbReference>
<organism evidence="2 3">
    <name type="scientific">Trichogramma kaykai</name>
    <dbReference type="NCBI Taxonomy" id="54128"/>
    <lineage>
        <taxon>Eukaryota</taxon>
        <taxon>Metazoa</taxon>
        <taxon>Ecdysozoa</taxon>
        <taxon>Arthropoda</taxon>
        <taxon>Hexapoda</taxon>
        <taxon>Insecta</taxon>
        <taxon>Pterygota</taxon>
        <taxon>Neoptera</taxon>
        <taxon>Endopterygota</taxon>
        <taxon>Hymenoptera</taxon>
        <taxon>Apocrita</taxon>
        <taxon>Proctotrupomorpha</taxon>
        <taxon>Chalcidoidea</taxon>
        <taxon>Trichogrammatidae</taxon>
        <taxon>Trichogramma</taxon>
    </lineage>
</organism>
<evidence type="ECO:0000313" key="2">
    <source>
        <dbReference type="EMBL" id="KAL3392757.1"/>
    </source>
</evidence>
<feature type="compositionally biased region" description="Polar residues" evidence="1">
    <location>
        <begin position="1"/>
        <end position="18"/>
    </location>
</feature>
<dbReference type="Proteomes" id="UP001627154">
    <property type="component" value="Unassembled WGS sequence"/>
</dbReference>
<evidence type="ECO:0000256" key="1">
    <source>
        <dbReference type="SAM" id="MobiDB-lite"/>
    </source>
</evidence>
<sequence length="135" mass="15474">MDALSGSSCRTRSTSYTLYRQGKRARKIERRRERRRDEQRRNERESEETTRDRETKNREVFGDYTLLQEAQYPKCETRTDDSPESRQCLILCILQDSQANIHNCREHAASTLSSSAPEATVTTAAATAVQVGNSK</sequence>